<reference evidence="2 3" key="1">
    <citation type="submission" date="2017-05" db="EMBL/GenBank/DDBJ databases">
        <authorList>
            <person name="Varghese N."/>
            <person name="Submissions S."/>
        </authorList>
    </citation>
    <scope>NUCLEOTIDE SEQUENCE [LARGE SCALE GENOMIC DNA]</scope>
    <source>
        <strain evidence="2 3">DSM 26001</strain>
    </source>
</reference>
<dbReference type="PROSITE" id="PS50801">
    <property type="entry name" value="STAS"/>
    <property type="match status" value="1"/>
</dbReference>
<dbReference type="Proteomes" id="UP001158049">
    <property type="component" value="Unassembled WGS sequence"/>
</dbReference>
<evidence type="ECO:0000313" key="2">
    <source>
        <dbReference type="EMBL" id="SMP66251.1"/>
    </source>
</evidence>
<dbReference type="InterPro" id="IPR058548">
    <property type="entry name" value="MlaB-like_STAS"/>
</dbReference>
<feature type="domain" description="STAS" evidence="1">
    <location>
        <begin position="1"/>
        <end position="83"/>
    </location>
</feature>
<dbReference type="RefSeq" id="WP_283443181.1">
    <property type="nucleotide sequence ID" value="NZ_FXUL01000011.1"/>
</dbReference>
<dbReference type="Gene3D" id="3.30.750.24">
    <property type="entry name" value="STAS domain"/>
    <property type="match status" value="1"/>
</dbReference>
<sequence>MYQPAESLTLANARLVLSEGLRAIAAGQPEIDLSRLATVDSSAVATLLAWKRAAASRNAPLALKNAPASLQSLAGLYGVADLL</sequence>
<gene>
    <name evidence="2" type="ORF">SAMN06295970_111158</name>
</gene>
<dbReference type="EMBL" id="FXUL01000011">
    <property type="protein sequence ID" value="SMP66251.1"/>
    <property type="molecule type" value="Genomic_DNA"/>
</dbReference>
<evidence type="ECO:0000313" key="3">
    <source>
        <dbReference type="Proteomes" id="UP001158049"/>
    </source>
</evidence>
<accession>A0ABY1QB58</accession>
<protein>
    <submittedName>
        <fullName evidence="2">Phospholipid transport system transporter-binding protein</fullName>
    </submittedName>
</protein>
<dbReference type="SUPFAM" id="SSF52091">
    <property type="entry name" value="SpoIIaa-like"/>
    <property type="match status" value="1"/>
</dbReference>
<dbReference type="InterPro" id="IPR002645">
    <property type="entry name" value="STAS_dom"/>
</dbReference>
<evidence type="ECO:0000259" key="1">
    <source>
        <dbReference type="PROSITE" id="PS50801"/>
    </source>
</evidence>
<comment type="caution">
    <text evidence="2">The sequence shown here is derived from an EMBL/GenBank/DDBJ whole genome shotgun (WGS) entry which is preliminary data.</text>
</comment>
<keyword evidence="3" id="KW-1185">Reference proteome</keyword>
<dbReference type="Pfam" id="PF13466">
    <property type="entry name" value="STAS_2"/>
    <property type="match status" value="1"/>
</dbReference>
<proteinExistence type="predicted"/>
<name>A0ABY1QB58_9BURK</name>
<organism evidence="2 3">
    <name type="scientific">Noviherbaspirillum suwonense</name>
    <dbReference type="NCBI Taxonomy" id="1224511"/>
    <lineage>
        <taxon>Bacteria</taxon>
        <taxon>Pseudomonadati</taxon>
        <taxon>Pseudomonadota</taxon>
        <taxon>Betaproteobacteria</taxon>
        <taxon>Burkholderiales</taxon>
        <taxon>Oxalobacteraceae</taxon>
        <taxon>Noviherbaspirillum</taxon>
    </lineage>
</organism>
<dbReference type="InterPro" id="IPR036513">
    <property type="entry name" value="STAS_dom_sf"/>
</dbReference>